<protein>
    <submittedName>
        <fullName evidence="3">Uncharacterized protein</fullName>
    </submittedName>
</protein>
<evidence type="ECO:0000256" key="2">
    <source>
        <dbReference type="SAM" id="Phobius"/>
    </source>
</evidence>
<feature type="transmembrane region" description="Helical" evidence="2">
    <location>
        <begin position="74"/>
        <end position="91"/>
    </location>
</feature>
<dbReference type="EMBL" id="MN740226">
    <property type="protein sequence ID" value="QHT94559.1"/>
    <property type="molecule type" value="Genomic_DNA"/>
</dbReference>
<keyword evidence="2" id="KW-0472">Membrane</keyword>
<feature type="region of interest" description="Disordered" evidence="1">
    <location>
        <begin position="536"/>
        <end position="558"/>
    </location>
</feature>
<reference evidence="3" key="1">
    <citation type="journal article" date="2020" name="Nature">
        <title>Giant virus diversity and host interactions through global metagenomics.</title>
        <authorList>
            <person name="Schulz F."/>
            <person name="Roux S."/>
            <person name="Paez-Espino D."/>
            <person name="Jungbluth S."/>
            <person name="Walsh D.A."/>
            <person name="Denef V.J."/>
            <person name="McMahon K.D."/>
            <person name="Konstantinidis K.T."/>
            <person name="Eloe-Fadrosh E.A."/>
            <person name="Kyrpides N.C."/>
            <person name="Woyke T."/>
        </authorList>
    </citation>
    <scope>NUCLEOTIDE SEQUENCE</scope>
    <source>
        <strain evidence="3">GVMAG-M-3300024258-28</strain>
    </source>
</reference>
<feature type="compositionally biased region" description="Low complexity" evidence="1">
    <location>
        <begin position="467"/>
        <end position="478"/>
    </location>
</feature>
<feature type="compositionally biased region" description="Low complexity" evidence="1">
    <location>
        <begin position="541"/>
        <end position="551"/>
    </location>
</feature>
<organism evidence="3">
    <name type="scientific">viral metagenome</name>
    <dbReference type="NCBI Taxonomy" id="1070528"/>
    <lineage>
        <taxon>unclassified sequences</taxon>
        <taxon>metagenomes</taxon>
        <taxon>organismal metagenomes</taxon>
    </lineage>
</organism>
<evidence type="ECO:0000256" key="1">
    <source>
        <dbReference type="SAM" id="MobiDB-lite"/>
    </source>
</evidence>
<evidence type="ECO:0000313" key="3">
    <source>
        <dbReference type="EMBL" id="QHT94559.1"/>
    </source>
</evidence>
<feature type="transmembrane region" description="Helical" evidence="2">
    <location>
        <begin position="103"/>
        <end position="123"/>
    </location>
</feature>
<name>A0A6C0IP20_9ZZZZ</name>
<proteinExistence type="predicted"/>
<keyword evidence="2" id="KW-0812">Transmembrane</keyword>
<keyword evidence="2" id="KW-1133">Transmembrane helix</keyword>
<sequence>MDTKGQGLETYKSKMEKEARKNMIKRTKEYFETCKRNINSEKKKKYEINEKLLEIDLKKKVLLELKYHELSSKIGWIQISIIVASTAITFIQTADGVFEFPEVYIATIASISLSTYVALILAISRFFKFDELKEQIVNVLSTFALYINKLKIRKQILIDHNFDYYKRDIDYEYTEWNKVKDMFEKDGSAELKVSIDNEIDMLLTKKDELKYREEMITLQLQEFIIEQQDTIYTKMEPLMFSHLYKYKTDMGCLNYVFARFFHTTKFHKKARDMYCTQEIDKVGHANEIEIKTTMLKKINIEMKELYKESKLLNKIKHTVEDTELRKKMEQLIEKKLNIREDLINTRSSVDDTKKLLKAYRSNQNTEKIYNAVGNNVKIEHELGIRDFGSYNIADIEKKEDAIHNYNYMYNQTNNKMNEIQQLKNEESKENANLYYPDEYYGLTEEELFQHNNQYDIENPPPSRKYASSLSSSFSYMSDSDSEKGGKTRIFNRIRRQTARGEKIEDMSNINITFKENESLDPNIVMEEVKIYDEDGDEDGVELNSNSNSSSKNELELDENRNNMSVFGKLLGYHNSNESDFDIHL</sequence>
<feature type="region of interest" description="Disordered" evidence="1">
    <location>
        <begin position="453"/>
        <end position="486"/>
    </location>
</feature>
<accession>A0A6C0IP20</accession>
<dbReference type="AlphaFoldDB" id="A0A6C0IP20"/>